<evidence type="ECO:0000313" key="1">
    <source>
        <dbReference type="EMBL" id="MFC4203453.1"/>
    </source>
</evidence>
<accession>A0ABV8P5L6</accession>
<dbReference type="PANTHER" id="PTHR37311:SF1">
    <property type="entry name" value="2-PHOSPHOSULFOLACTATE PHOSPHATASE-RELATED"/>
    <property type="match status" value="1"/>
</dbReference>
<evidence type="ECO:0000313" key="2">
    <source>
        <dbReference type="Proteomes" id="UP001595848"/>
    </source>
</evidence>
<protein>
    <submittedName>
        <fullName evidence="1">2-phosphosulfolactate phosphatase</fullName>
    </submittedName>
</protein>
<gene>
    <name evidence="1" type="ORF">ACFOY1_21080</name>
</gene>
<keyword evidence="2" id="KW-1185">Reference proteome</keyword>
<dbReference type="Proteomes" id="UP001595848">
    <property type="component" value="Unassembled WGS sequence"/>
</dbReference>
<sequence>MQKIHVIARKEDFDAARAPGKIAVVLDIIFATTTIITALQHGARAVIPAGNQDQACELAAARPDGSYVLAGEYRAETLAGFQPYNPLAMQGLDLKGRDLIYSTTNGTVALRAASACQRVFAGALLNASAVARHVAQNYTEQTILLVCAGSRGMYSLEDHYGAGCFVQLLREYAGAERVALTDAAIAALRLFEQNDAVETLAASRIGRRMVAKSMLADVRYSAGIDTCPFVAELVDGKVVRA</sequence>
<reference evidence="2" key="1">
    <citation type="journal article" date="2019" name="Int. J. Syst. Evol. Microbiol.">
        <title>The Global Catalogue of Microorganisms (GCM) 10K type strain sequencing project: providing services to taxonomists for standard genome sequencing and annotation.</title>
        <authorList>
            <consortium name="The Broad Institute Genomics Platform"/>
            <consortium name="The Broad Institute Genome Sequencing Center for Infectious Disease"/>
            <person name="Wu L."/>
            <person name="Ma J."/>
        </authorList>
    </citation>
    <scope>NUCLEOTIDE SEQUENCE [LARGE SCALE GENOMIC DNA]</scope>
    <source>
        <strain evidence="2">LMG 24813</strain>
    </source>
</reference>
<dbReference type="PANTHER" id="PTHR37311">
    <property type="entry name" value="2-PHOSPHOSULFOLACTATE PHOSPHATASE-RELATED"/>
    <property type="match status" value="1"/>
</dbReference>
<dbReference type="EMBL" id="JBHSBV010000013">
    <property type="protein sequence ID" value="MFC4203453.1"/>
    <property type="molecule type" value="Genomic_DNA"/>
</dbReference>
<proteinExistence type="predicted"/>
<name>A0ABV8P5L6_9BURK</name>
<dbReference type="RefSeq" id="WP_217966658.1">
    <property type="nucleotide sequence ID" value="NZ_JAHTBN010000017.1"/>
</dbReference>
<dbReference type="InterPro" id="IPR005238">
    <property type="entry name" value="ComB-like"/>
</dbReference>
<organism evidence="1 2">
    <name type="scientific">Candidimonas humi</name>
    <dbReference type="NCBI Taxonomy" id="683355"/>
    <lineage>
        <taxon>Bacteria</taxon>
        <taxon>Pseudomonadati</taxon>
        <taxon>Pseudomonadota</taxon>
        <taxon>Betaproteobacteria</taxon>
        <taxon>Burkholderiales</taxon>
        <taxon>Alcaligenaceae</taxon>
        <taxon>Candidimonas</taxon>
    </lineage>
</organism>
<comment type="caution">
    <text evidence="1">The sequence shown here is derived from an EMBL/GenBank/DDBJ whole genome shotgun (WGS) entry which is preliminary data.</text>
</comment>
<dbReference type="Pfam" id="PF04029">
    <property type="entry name" value="2-ph_phosp"/>
    <property type="match status" value="1"/>
</dbReference>